<sequence length="122" mass="14139">MENAYYNSEESEKEVNKGGEKDCYMTSGQMLVEDLVEGFYIVFPRLTFEFPTRLQHIKNLKSAVNIKYKGSLKTVMKKAVLKYNNGNKNTDYSRNKNHRLTSFQKLVSADDEEYDESNASDE</sequence>
<comment type="caution">
    <text evidence="2">The sequence shown here is derived from an EMBL/GenBank/DDBJ whole genome shotgun (WGS) entry which is preliminary data.</text>
</comment>
<dbReference type="EMBL" id="QKYT01000416">
    <property type="protein sequence ID" value="RIA85594.1"/>
    <property type="molecule type" value="Genomic_DNA"/>
</dbReference>
<dbReference type="Proteomes" id="UP000265703">
    <property type="component" value="Unassembled WGS sequence"/>
</dbReference>
<evidence type="ECO:0000313" key="3">
    <source>
        <dbReference type="Proteomes" id="UP000265703"/>
    </source>
</evidence>
<protein>
    <submittedName>
        <fullName evidence="2">Uncharacterized protein</fullName>
    </submittedName>
</protein>
<gene>
    <name evidence="2" type="ORF">C1645_830557</name>
</gene>
<keyword evidence="3" id="KW-1185">Reference proteome</keyword>
<name>A0A397SSF4_9GLOM</name>
<accession>A0A397SSF4</accession>
<reference evidence="2 3" key="1">
    <citation type="submission" date="2018-06" db="EMBL/GenBank/DDBJ databases">
        <title>Comparative genomics reveals the genomic features of Rhizophagus irregularis, R. cerebriforme, R. diaphanum and Gigaspora rosea, and their symbiotic lifestyle signature.</title>
        <authorList>
            <person name="Morin E."/>
            <person name="San Clemente H."/>
            <person name="Chen E.C.H."/>
            <person name="De La Providencia I."/>
            <person name="Hainaut M."/>
            <person name="Kuo A."/>
            <person name="Kohler A."/>
            <person name="Murat C."/>
            <person name="Tang N."/>
            <person name="Roy S."/>
            <person name="Loubradou J."/>
            <person name="Henrissat B."/>
            <person name="Grigoriev I.V."/>
            <person name="Corradi N."/>
            <person name="Roux C."/>
            <person name="Martin F.M."/>
        </authorList>
    </citation>
    <scope>NUCLEOTIDE SEQUENCE [LARGE SCALE GENOMIC DNA]</scope>
    <source>
        <strain evidence="2 3">DAOM 227022</strain>
    </source>
</reference>
<dbReference type="AlphaFoldDB" id="A0A397SSF4"/>
<feature type="region of interest" description="Disordered" evidence="1">
    <location>
        <begin position="1"/>
        <end position="20"/>
    </location>
</feature>
<evidence type="ECO:0000313" key="2">
    <source>
        <dbReference type="EMBL" id="RIA85594.1"/>
    </source>
</evidence>
<organism evidence="2 3">
    <name type="scientific">Glomus cerebriforme</name>
    <dbReference type="NCBI Taxonomy" id="658196"/>
    <lineage>
        <taxon>Eukaryota</taxon>
        <taxon>Fungi</taxon>
        <taxon>Fungi incertae sedis</taxon>
        <taxon>Mucoromycota</taxon>
        <taxon>Glomeromycotina</taxon>
        <taxon>Glomeromycetes</taxon>
        <taxon>Glomerales</taxon>
        <taxon>Glomeraceae</taxon>
        <taxon>Glomus</taxon>
    </lineage>
</organism>
<proteinExistence type="predicted"/>
<evidence type="ECO:0000256" key="1">
    <source>
        <dbReference type="SAM" id="MobiDB-lite"/>
    </source>
</evidence>